<protein>
    <recommendedName>
        <fullName evidence="3">TonB C-terminal domain-containing protein</fullName>
    </recommendedName>
</protein>
<dbReference type="EMBL" id="CABFPH010000002">
    <property type="protein sequence ID" value="VUD69647.1"/>
    <property type="molecule type" value="Genomic_DNA"/>
</dbReference>
<evidence type="ECO:0000313" key="1">
    <source>
        <dbReference type="EMBL" id="VUD69647.1"/>
    </source>
</evidence>
<dbReference type="AlphaFoldDB" id="A0A509E607"/>
<dbReference type="SUPFAM" id="SSF74653">
    <property type="entry name" value="TolA/TonB C-terminal domain"/>
    <property type="match status" value="1"/>
</dbReference>
<sequence length="110" mass="11819">MPLPERPAEPADTLAALYPVLAACWQPPEGASDQEIEVTARFSLRRDGSLIAVPRIVFTAGVSGEGRRRLAKATLAALRACTPARITPDLGRAIAGRPIALRLIQRRRGP</sequence>
<name>A0A509E607_9HYPH</name>
<dbReference type="Gene3D" id="3.30.1150.10">
    <property type="match status" value="1"/>
</dbReference>
<organism evidence="1 2">
    <name type="scientific">Methylobacterium symbioticum</name>
    <dbReference type="NCBI Taxonomy" id="2584084"/>
    <lineage>
        <taxon>Bacteria</taxon>
        <taxon>Pseudomonadati</taxon>
        <taxon>Pseudomonadota</taxon>
        <taxon>Alphaproteobacteria</taxon>
        <taxon>Hyphomicrobiales</taxon>
        <taxon>Methylobacteriaceae</taxon>
        <taxon>Methylobacterium</taxon>
    </lineage>
</organism>
<dbReference type="PROSITE" id="PS51257">
    <property type="entry name" value="PROKAR_LIPOPROTEIN"/>
    <property type="match status" value="1"/>
</dbReference>
<accession>A0A509E607</accession>
<proteinExistence type="predicted"/>
<dbReference type="Proteomes" id="UP000410984">
    <property type="component" value="Unassembled WGS sequence"/>
</dbReference>
<gene>
    <name evidence="1" type="ORF">MET9862_00202</name>
</gene>
<reference evidence="1 2" key="1">
    <citation type="submission" date="2019-06" db="EMBL/GenBank/DDBJ databases">
        <authorList>
            <person name="Rodrigo-Torres L."/>
            <person name="Arahal R. D."/>
            <person name="Lucena T."/>
        </authorList>
    </citation>
    <scope>NUCLEOTIDE SEQUENCE [LARGE SCALE GENOMIC DNA]</scope>
    <source>
        <strain evidence="1 2">SB0023/3</strain>
    </source>
</reference>
<keyword evidence="2" id="KW-1185">Reference proteome</keyword>
<evidence type="ECO:0000313" key="2">
    <source>
        <dbReference type="Proteomes" id="UP000410984"/>
    </source>
</evidence>
<evidence type="ECO:0008006" key="3">
    <source>
        <dbReference type="Google" id="ProtNLM"/>
    </source>
</evidence>